<dbReference type="AlphaFoldDB" id="A0A453GSZ5"/>
<evidence type="ECO:0000313" key="2">
    <source>
        <dbReference type="Proteomes" id="UP000015105"/>
    </source>
</evidence>
<proteinExistence type="predicted"/>
<evidence type="ECO:0000313" key="1">
    <source>
        <dbReference type="EnsemblPlants" id="AET3Gv21194300.2"/>
    </source>
</evidence>
<sequence>MFVPYYFACLFDIHNVLTLTNIAFPLCRWSRHQPTAKCRQRVLEAWLGAAPHSPRQSWSDGAVFLVVIVRVNNE</sequence>
<dbReference type="Gramene" id="AET3Gv21194300.2">
    <property type="protein sequence ID" value="AET3Gv21194300.2"/>
    <property type="gene ID" value="AET3Gv21194300"/>
</dbReference>
<dbReference type="Proteomes" id="UP000015105">
    <property type="component" value="Chromosome 3D"/>
</dbReference>
<protein>
    <submittedName>
        <fullName evidence="1">Uncharacterized protein</fullName>
    </submittedName>
</protein>
<reference evidence="1" key="3">
    <citation type="journal article" date="2017" name="Nature">
        <title>Genome sequence of the progenitor of the wheat D genome Aegilops tauschii.</title>
        <authorList>
            <person name="Luo M.C."/>
            <person name="Gu Y.Q."/>
            <person name="Puiu D."/>
            <person name="Wang H."/>
            <person name="Twardziok S.O."/>
            <person name="Deal K.R."/>
            <person name="Huo N."/>
            <person name="Zhu T."/>
            <person name="Wang L."/>
            <person name="Wang Y."/>
            <person name="McGuire P.E."/>
            <person name="Liu S."/>
            <person name="Long H."/>
            <person name="Ramasamy R.K."/>
            <person name="Rodriguez J.C."/>
            <person name="Van S.L."/>
            <person name="Yuan L."/>
            <person name="Wang Z."/>
            <person name="Xia Z."/>
            <person name="Xiao L."/>
            <person name="Anderson O.D."/>
            <person name="Ouyang S."/>
            <person name="Liang Y."/>
            <person name="Zimin A.V."/>
            <person name="Pertea G."/>
            <person name="Qi P."/>
            <person name="Bennetzen J.L."/>
            <person name="Dai X."/>
            <person name="Dawson M.W."/>
            <person name="Muller H.G."/>
            <person name="Kugler K."/>
            <person name="Rivarola-Duarte L."/>
            <person name="Spannagl M."/>
            <person name="Mayer K.F.X."/>
            <person name="Lu F.H."/>
            <person name="Bevan M.W."/>
            <person name="Leroy P."/>
            <person name="Li P."/>
            <person name="You F.M."/>
            <person name="Sun Q."/>
            <person name="Liu Z."/>
            <person name="Lyons E."/>
            <person name="Wicker T."/>
            <person name="Salzberg S.L."/>
            <person name="Devos K.M."/>
            <person name="Dvorak J."/>
        </authorList>
    </citation>
    <scope>NUCLEOTIDE SEQUENCE [LARGE SCALE GENOMIC DNA]</scope>
    <source>
        <strain evidence="1">cv. AL8/78</strain>
    </source>
</reference>
<name>A0A453GSZ5_AEGTS</name>
<reference evidence="1" key="5">
    <citation type="journal article" date="2021" name="G3 (Bethesda)">
        <title>Aegilops tauschii genome assembly Aet v5.0 features greater sequence contiguity and improved annotation.</title>
        <authorList>
            <person name="Wang L."/>
            <person name="Zhu T."/>
            <person name="Rodriguez J.C."/>
            <person name="Deal K.R."/>
            <person name="Dubcovsky J."/>
            <person name="McGuire P.E."/>
            <person name="Lux T."/>
            <person name="Spannagl M."/>
            <person name="Mayer K.F.X."/>
            <person name="Baldrich P."/>
            <person name="Meyers B.C."/>
            <person name="Huo N."/>
            <person name="Gu Y.Q."/>
            <person name="Zhou H."/>
            <person name="Devos K.M."/>
            <person name="Bennetzen J.L."/>
            <person name="Unver T."/>
            <person name="Budak H."/>
            <person name="Gulick P.J."/>
            <person name="Galiba G."/>
            <person name="Kalapos B."/>
            <person name="Nelson D.R."/>
            <person name="Li P."/>
            <person name="You F.M."/>
            <person name="Luo M.C."/>
            <person name="Dvorak J."/>
        </authorList>
    </citation>
    <scope>NUCLEOTIDE SEQUENCE [LARGE SCALE GENOMIC DNA]</scope>
    <source>
        <strain evidence="1">cv. AL8/78</strain>
    </source>
</reference>
<dbReference type="EnsemblPlants" id="AET3Gv21194300.2">
    <property type="protein sequence ID" value="AET3Gv21194300.2"/>
    <property type="gene ID" value="AET3Gv21194300"/>
</dbReference>
<reference evidence="2" key="2">
    <citation type="journal article" date="2017" name="Nat. Plants">
        <title>The Aegilops tauschii genome reveals multiple impacts of transposons.</title>
        <authorList>
            <person name="Zhao G."/>
            <person name="Zou C."/>
            <person name="Li K."/>
            <person name="Wang K."/>
            <person name="Li T."/>
            <person name="Gao L."/>
            <person name="Zhang X."/>
            <person name="Wang H."/>
            <person name="Yang Z."/>
            <person name="Liu X."/>
            <person name="Jiang W."/>
            <person name="Mao L."/>
            <person name="Kong X."/>
            <person name="Jiao Y."/>
            <person name="Jia J."/>
        </authorList>
    </citation>
    <scope>NUCLEOTIDE SEQUENCE [LARGE SCALE GENOMIC DNA]</scope>
    <source>
        <strain evidence="2">cv. AL8/78</strain>
    </source>
</reference>
<accession>A0A453GSZ5</accession>
<reference evidence="2" key="1">
    <citation type="journal article" date="2014" name="Science">
        <title>Ancient hybridizations among the ancestral genomes of bread wheat.</title>
        <authorList>
            <consortium name="International Wheat Genome Sequencing Consortium,"/>
            <person name="Marcussen T."/>
            <person name="Sandve S.R."/>
            <person name="Heier L."/>
            <person name="Spannagl M."/>
            <person name="Pfeifer M."/>
            <person name="Jakobsen K.S."/>
            <person name="Wulff B.B."/>
            <person name="Steuernagel B."/>
            <person name="Mayer K.F."/>
            <person name="Olsen O.A."/>
        </authorList>
    </citation>
    <scope>NUCLEOTIDE SEQUENCE [LARGE SCALE GENOMIC DNA]</scope>
    <source>
        <strain evidence="2">cv. AL8/78</strain>
    </source>
</reference>
<organism evidence="1 2">
    <name type="scientific">Aegilops tauschii subsp. strangulata</name>
    <name type="common">Goatgrass</name>
    <dbReference type="NCBI Taxonomy" id="200361"/>
    <lineage>
        <taxon>Eukaryota</taxon>
        <taxon>Viridiplantae</taxon>
        <taxon>Streptophyta</taxon>
        <taxon>Embryophyta</taxon>
        <taxon>Tracheophyta</taxon>
        <taxon>Spermatophyta</taxon>
        <taxon>Magnoliopsida</taxon>
        <taxon>Liliopsida</taxon>
        <taxon>Poales</taxon>
        <taxon>Poaceae</taxon>
        <taxon>BOP clade</taxon>
        <taxon>Pooideae</taxon>
        <taxon>Triticodae</taxon>
        <taxon>Triticeae</taxon>
        <taxon>Triticinae</taxon>
        <taxon>Aegilops</taxon>
    </lineage>
</organism>
<keyword evidence="2" id="KW-1185">Reference proteome</keyword>
<reference evidence="1" key="4">
    <citation type="submission" date="2019-03" db="UniProtKB">
        <authorList>
            <consortium name="EnsemblPlants"/>
        </authorList>
    </citation>
    <scope>IDENTIFICATION</scope>
</reference>